<gene>
    <name evidence="1" type="ORF">SPTER_06680</name>
</gene>
<protein>
    <recommendedName>
        <fullName evidence="3">Flagellin C-terminal domain-containing protein</fullName>
    </recommendedName>
</protein>
<keyword evidence="2" id="KW-1185">Reference proteome</keyword>
<sequence>MPSVNLMIADTDYQFTKSATDKTQETRITTGLATGAADKTEDLNTRIGPAYLVELSGSQNTLPNRLPASEPEMRVAAATAAAEAAPLIHLQTAQQAGIAALAQSATAPQALVSQLKD</sequence>
<evidence type="ECO:0008006" key="3">
    <source>
        <dbReference type="Google" id="ProtNLM"/>
    </source>
</evidence>
<dbReference type="AlphaFoldDB" id="A0A517DPV4"/>
<evidence type="ECO:0000313" key="2">
    <source>
        <dbReference type="Proteomes" id="UP000320776"/>
    </source>
</evidence>
<name>A0A517DPV4_9FIRM</name>
<organism evidence="1 2">
    <name type="scientific">Sporomusa termitida</name>
    <dbReference type="NCBI Taxonomy" id="2377"/>
    <lineage>
        <taxon>Bacteria</taxon>
        <taxon>Bacillati</taxon>
        <taxon>Bacillota</taxon>
        <taxon>Negativicutes</taxon>
        <taxon>Selenomonadales</taxon>
        <taxon>Sporomusaceae</taxon>
        <taxon>Sporomusa</taxon>
    </lineage>
</organism>
<dbReference type="KEGG" id="sted:SPTER_06680"/>
<dbReference type="RefSeq" id="WP_144349044.1">
    <property type="nucleotide sequence ID" value="NZ_CP036259.1"/>
</dbReference>
<dbReference type="Proteomes" id="UP000320776">
    <property type="component" value="Chromosome"/>
</dbReference>
<evidence type="ECO:0000313" key="1">
    <source>
        <dbReference type="EMBL" id="QDR79394.1"/>
    </source>
</evidence>
<proteinExistence type="predicted"/>
<dbReference type="EMBL" id="CP036259">
    <property type="protein sequence ID" value="QDR79394.1"/>
    <property type="molecule type" value="Genomic_DNA"/>
</dbReference>
<accession>A0A517DPV4</accession>
<reference evidence="1 2" key="1">
    <citation type="submission" date="2019-02" db="EMBL/GenBank/DDBJ databases">
        <title>Closed genome of Sporomusa termitida DSM 4440.</title>
        <authorList>
            <person name="Poehlein A."/>
            <person name="Daniel R."/>
        </authorList>
    </citation>
    <scope>NUCLEOTIDE SEQUENCE [LARGE SCALE GENOMIC DNA]</scope>
    <source>
        <strain evidence="1 2">DSM 4440</strain>
    </source>
</reference>